<evidence type="ECO:0000313" key="7">
    <source>
        <dbReference type="Proteomes" id="UP000198280"/>
    </source>
</evidence>
<dbReference type="InterPro" id="IPR050707">
    <property type="entry name" value="HTH_MetabolicPath_Reg"/>
</dbReference>
<dbReference type="SMART" id="SM00346">
    <property type="entry name" value="HTH_ICLR"/>
    <property type="match status" value="1"/>
</dbReference>
<feature type="domain" description="HTH iclR-type" evidence="4">
    <location>
        <begin position="15"/>
        <end position="75"/>
    </location>
</feature>
<keyword evidence="2" id="KW-0238">DNA-binding</keyword>
<dbReference type="GO" id="GO:0003700">
    <property type="term" value="F:DNA-binding transcription factor activity"/>
    <property type="evidence" value="ECO:0007669"/>
    <property type="project" value="TreeGrafter"/>
</dbReference>
<dbReference type="PROSITE" id="PS51078">
    <property type="entry name" value="ICLR_ED"/>
    <property type="match status" value="1"/>
</dbReference>
<dbReference type="PROSITE" id="PS51077">
    <property type="entry name" value="HTH_ICLR"/>
    <property type="match status" value="1"/>
</dbReference>
<gene>
    <name evidence="6" type="ORF">SAMN05216252_1284</name>
</gene>
<organism evidence="6 7">
    <name type="scientific">Actinacidiphila glaucinigra</name>
    <dbReference type="NCBI Taxonomy" id="235986"/>
    <lineage>
        <taxon>Bacteria</taxon>
        <taxon>Bacillati</taxon>
        <taxon>Actinomycetota</taxon>
        <taxon>Actinomycetes</taxon>
        <taxon>Kitasatosporales</taxon>
        <taxon>Streptomycetaceae</taxon>
        <taxon>Actinacidiphila</taxon>
    </lineage>
</organism>
<dbReference type="InterPro" id="IPR029016">
    <property type="entry name" value="GAF-like_dom_sf"/>
</dbReference>
<evidence type="ECO:0000256" key="3">
    <source>
        <dbReference type="ARBA" id="ARBA00023163"/>
    </source>
</evidence>
<dbReference type="Proteomes" id="UP000198280">
    <property type="component" value="Unassembled WGS sequence"/>
</dbReference>
<dbReference type="InterPro" id="IPR036390">
    <property type="entry name" value="WH_DNA-bd_sf"/>
</dbReference>
<evidence type="ECO:0000256" key="2">
    <source>
        <dbReference type="ARBA" id="ARBA00023125"/>
    </source>
</evidence>
<dbReference type="Gene3D" id="1.10.10.10">
    <property type="entry name" value="Winged helix-like DNA-binding domain superfamily/Winged helix DNA-binding domain"/>
    <property type="match status" value="1"/>
</dbReference>
<dbReference type="PANTHER" id="PTHR30136">
    <property type="entry name" value="HELIX-TURN-HELIX TRANSCRIPTIONAL REGULATOR, ICLR FAMILY"/>
    <property type="match status" value="1"/>
</dbReference>
<dbReference type="GO" id="GO:0003677">
    <property type="term" value="F:DNA binding"/>
    <property type="evidence" value="ECO:0007669"/>
    <property type="project" value="UniProtKB-KW"/>
</dbReference>
<dbReference type="PANTHER" id="PTHR30136:SF35">
    <property type="entry name" value="HTH-TYPE TRANSCRIPTIONAL REGULATOR RV1719"/>
    <property type="match status" value="1"/>
</dbReference>
<dbReference type="InterPro" id="IPR014757">
    <property type="entry name" value="Tscrpt_reg_IclR_C"/>
</dbReference>
<dbReference type="SUPFAM" id="SSF55781">
    <property type="entry name" value="GAF domain-like"/>
    <property type="match status" value="1"/>
</dbReference>
<dbReference type="AlphaFoldDB" id="A0A239MWF3"/>
<keyword evidence="3" id="KW-0804">Transcription</keyword>
<proteinExistence type="predicted"/>
<accession>A0A239MWF3</accession>
<protein>
    <submittedName>
        <fullName evidence="6">Transcriptional regulator, IclR family</fullName>
    </submittedName>
</protein>
<dbReference type="SUPFAM" id="SSF46785">
    <property type="entry name" value="Winged helix' DNA-binding domain"/>
    <property type="match status" value="1"/>
</dbReference>
<evidence type="ECO:0000256" key="1">
    <source>
        <dbReference type="ARBA" id="ARBA00023015"/>
    </source>
</evidence>
<dbReference type="Pfam" id="PF09339">
    <property type="entry name" value="HTH_IclR"/>
    <property type="match status" value="1"/>
</dbReference>
<dbReference type="EMBL" id="FZOF01000028">
    <property type="protein sequence ID" value="SNT46298.1"/>
    <property type="molecule type" value="Genomic_DNA"/>
</dbReference>
<keyword evidence="1" id="KW-0805">Transcription regulation</keyword>
<evidence type="ECO:0000259" key="5">
    <source>
        <dbReference type="PROSITE" id="PS51078"/>
    </source>
</evidence>
<feature type="domain" description="IclR-ED" evidence="5">
    <location>
        <begin position="76"/>
        <end position="257"/>
    </location>
</feature>
<dbReference type="GO" id="GO:0045892">
    <property type="term" value="P:negative regulation of DNA-templated transcription"/>
    <property type="evidence" value="ECO:0007669"/>
    <property type="project" value="TreeGrafter"/>
</dbReference>
<dbReference type="Pfam" id="PF01614">
    <property type="entry name" value="IclR_C"/>
    <property type="match status" value="1"/>
</dbReference>
<dbReference type="Gene3D" id="3.30.450.40">
    <property type="match status" value="1"/>
</dbReference>
<dbReference type="OrthoDB" id="7274111at2"/>
<evidence type="ECO:0000259" key="4">
    <source>
        <dbReference type="PROSITE" id="PS51077"/>
    </source>
</evidence>
<keyword evidence="7" id="KW-1185">Reference proteome</keyword>
<name>A0A239MWF3_9ACTN</name>
<dbReference type="InterPro" id="IPR036388">
    <property type="entry name" value="WH-like_DNA-bd_sf"/>
</dbReference>
<reference evidence="6 7" key="1">
    <citation type="submission" date="2017-06" db="EMBL/GenBank/DDBJ databases">
        <authorList>
            <person name="Kim H.J."/>
            <person name="Triplett B.A."/>
        </authorList>
    </citation>
    <scope>NUCLEOTIDE SEQUENCE [LARGE SCALE GENOMIC DNA]</scope>
    <source>
        <strain evidence="6 7">CGMCC 4.1858</strain>
    </source>
</reference>
<dbReference type="InterPro" id="IPR005471">
    <property type="entry name" value="Tscrpt_reg_IclR_N"/>
</dbReference>
<evidence type="ECO:0000313" key="6">
    <source>
        <dbReference type="EMBL" id="SNT46298.1"/>
    </source>
</evidence>
<sequence length="262" mass="27728">MTADRDRNGAADGSVQVVRKSAQILDCFSVTTPRLQASEIVRRTGLPSSTVARILRTLVRENLLQREGTAYSIGLRVIGWSAAATAASDLIAAARPLVTGLRDHCGECCGLQVRQGARRVTVIWAQSTHSIVYRGHVGQVMPLQPSAAGKVFMAFDPDALALVLDEGLTARTARTVVDPAVLLGQLVEVREQGWAFCEEELEPGLNSLAAPVRSGDGRVIAAVSLGGPSHRLTPARAKDLAAQAIDCASAIAEGRMWRGDGA</sequence>
<dbReference type="RefSeq" id="WP_089228035.1">
    <property type="nucleotide sequence ID" value="NZ_FZOF01000028.1"/>
</dbReference>